<evidence type="ECO:0000259" key="7">
    <source>
        <dbReference type="PROSITE" id="PS51900"/>
    </source>
</evidence>
<dbReference type="SUPFAM" id="SSF56349">
    <property type="entry name" value="DNA breaking-rejoining enzymes"/>
    <property type="match status" value="1"/>
</dbReference>
<evidence type="ECO:0000256" key="4">
    <source>
        <dbReference type="ARBA" id="ARBA00023172"/>
    </source>
</evidence>
<evidence type="ECO:0000313" key="8">
    <source>
        <dbReference type="EMBL" id="GGA49262.1"/>
    </source>
</evidence>
<evidence type="ECO:0000313" key="9">
    <source>
        <dbReference type="Proteomes" id="UP000609323"/>
    </source>
</evidence>
<evidence type="ECO:0000256" key="5">
    <source>
        <dbReference type="PROSITE-ProRule" id="PRU01248"/>
    </source>
</evidence>
<sequence>MAGSIQKIGKKFRVTKELGKDQNGKRQREYVYASTESEAKKLLAEFEYNQQRNLLVQTSEITVLEFFEHWLDNYVKYNCEKTTEYGYRNIIFKHIAPYLGHIPLQKLQPSHIQQYYKYLMDEKGLSPNTVHKHHANIRKALDYGLKQQFLYRNVADAVSLPRRRKFEGHSYTKEQLVLLLEKVKETKLELPVTLSIYLGLRREEICGLKWKSIDFNNCTLQIQEVRTSAGKDVVVKAPKTEKSKRTLFLNNEVIEVLQKTLEQQRSFKQTLGKDYIDSEYVFTRDDGKPYRVNSITERFNEFIQRNNFPKARLHDLRHSFASVLYEEGVDLLAISQALGHSDISTTSRIYTHRFDKTHKSTVSAMSNALRKE</sequence>
<name>A0ABQ1GS57_9BACL</name>
<reference evidence="9" key="1">
    <citation type="journal article" date="2019" name="Int. J. Syst. Evol. Microbiol.">
        <title>The Global Catalogue of Microorganisms (GCM) 10K type strain sequencing project: providing services to taxonomists for standard genome sequencing and annotation.</title>
        <authorList>
            <consortium name="The Broad Institute Genomics Platform"/>
            <consortium name="The Broad Institute Genome Sequencing Center for Infectious Disease"/>
            <person name="Wu L."/>
            <person name="Ma J."/>
        </authorList>
    </citation>
    <scope>NUCLEOTIDE SEQUENCE [LARGE SCALE GENOMIC DNA]</scope>
    <source>
        <strain evidence="9">CGMCC 1.15044</strain>
    </source>
</reference>
<comment type="caution">
    <text evidence="8">The sequence shown here is derived from an EMBL/GenBank/DDBJ whole genome shotgun (WGS) entry which is preliminary data.</text>
</comment>
<dbReference type="Pfam" id="PF14659">
    <property type="entry name" value="Phage_int_SAM_3"/>
    <property type="match status" value="1"/>
</dbReference>
<evidence type="ECO:0000259" key="6">
    <source>
        <dbReference type="PROSITE" id="PS51898"/>
    </source>
</evidence>
<dbReference type="InterPro" id="IPR011010">
    <property type="entry name" value="DNA_brk_join_enz"/>
</dbReference>
<dbReference type="InterPro" id="IPR004107">
    <property type="entry name" value="Integrase_SAM-like_N"/>
</dbReference>
<dbReference type="InterPro" id="IPR044068">
    <property type="entry name" value="CB"/>
</dbReference>
<feature type="domain" description="Core-binding (CB)" evidence="7">
    <location>
        <begin position="65"/>
        <end position="145"/>
    </location>
</feature>
<dbReference type="Pfam" id="PF00589">
    <property type="entry name" value="Phage_integrase"/>
    <property type="match status" value="1"/>
</dbReference>
<dbReference type="InterPro" id="IPR002104">
    <property type="entry name" value="Integrase_catalytic"/>
</dbReference>
<keyword evidence="3 5" id="KW-0238">DNA-binding</keyword>
<dbReference type="Gene3D" id="1.10.150.130">
    <property type="match status" value="1"/>
</dbReference>
<gene>
    <name evidence="8" type="ORF">GCM10010917_38160</name>
</gene>
<dbReference type="PROSITE" id="PS51900">
    <property type="entry name" value="CB"/>
    <property type="match status" value="1"/>
</dbReference>
<dbReference type="InterPro" id="IPR010998">
    <property type="entry name" value="Integrase_recombinase_N"/>
</dbReference>
<accession>A0ABQ1GS57</accession>
<evidence type="ECO:0000256" key="3">
    <source>
        <dbReference type="ARBA" id="ARBA00023125"/>
    </source>
</evidence>
<dbReference type="CDD" id="cd01189">
    <property type="entry name" value="INT_ICEBs1_C_like"/>
    <property type="match status" value="1"/>
</dbReference>
<dbReference type="InterPro" id="IPR050090">
    <property type="entry name" value="Tyrosine_recombinase_XerCD"/>
</dbReference>
<feature type="domain" description="Tyr recombinase" evidence="6">
    <location>
        <begin position="166"/>
        <end position="364"/>
    </location>
</feature>
<protein>
    <submittedName>
        <fullName evidence="8">Site-specific integrase</fullName>
    </submittedName>
</protein>
<dbReference type="InterPro" id="IPR013762">
    <property type="entry name" value="Integrase-like_cat_sf"/>
</dbReference>
<dbReference type="Gene3D" id="1.10.443.10">
    <property type="entry name" value="Intergrase catalytic core"/>
    <property type="match status" value="1"/>
</dbReference>
<keyword evidence="2" id="KW-0229">DNA integration</keyword>
<dbReference type="EMBL" id="BMHF01000019">
    <property type="protein sequence ID" value="GGA49262.1"/>
    <property type="molecule type" value="Genomic_DNA"/>
</dbReference>
<organism evidence="8 9">
    <name type="scientific">Paenibacillus physcomitrellae</name>
    <dbReference type="NCBI Taxonomy" id="1619311"/>
    <lineage>
        <taxon>Bacteria</taxon>
        <taxon>Bacillati</taxon>
        <taxon>Bacillota</taxon>
        <taxon>Bacilli</taxon>
        <taxon>Bacillales</taxon>
        <taxon>Paenibacillaceae</taxon>
        <taxon>Paenibacillus</taxon>
    </lineage>
</organism>
<evidence type="ECO:0000256" key="2">
    <source>
        <dbReference type="ARBA" id="ARBA00022908"/>
    </source>
</evidence>
<keyword evidence="9" id="KW-1185">Reference proteome</keyword>
<dbReference type="Proteomes" id="UP000609323">
    <property type="component" value="Unassembled WGS sequence"/>
</dbReference>
<dbReference type="PANTHER" id="PTHR30349:SF64">
    <property type="entry name" value="PROPHAGE INTEGRASE INTD-RELATED"/>
    <property type="match status" value="1"/>
</dbReference>
<dbReference type="PANTHER" id="PTHR30349">
    <property type="entry name" value="PHAGE INTEGRASE-RELATED"/>
    <property type="match status" value="1"/>
</dbReference>
<dbReference type="PROSITE" id="PS51898">
    <property type="entry name" value="TYR_RECOMBINASE"/>
    <property type="match status" value="1"/>
</dbReference>
<evidence type="ECO:0000256" key="1">
    <source>
        <dbReference type="ARBA" id="ARBA00008857"/>
    </source>
</evidence>
<proteinExistence type="inferred from homology"/>
<keyword evidence="4" id="KW-0233">DNA recombination</keyword>
<dbReference type="RefSeq" id="WP_094094581.1">
    <property type="nucleotide sequence ID" value="NZ_BMHF01000019.1"/>
</dbReference>
<comment type="similarity">
    <text evidence="1">Belongs to the 'phage' integrase family.</text>
</comment>